<organism evidence="6 7">
    <name type="scientific">Nitzschia inconspicua</name>
    <dbReference type="NCBI Taxonomy" id="303405"/>
    <lineage>
        <taxon>Eukaryota</taxon>
        <taxon>Sar</taxon>
        <taxon>Stramenopiles</taxon>
        <taxon>Ochrophyta</taxon>
        <taxon>Bacillariophyta</taxon>
        <taxon>Bacillariophyceae</taxon>
        <taxon>Bacillariophycidae</taxon>
        <taxon>Bacillariales</taxon>
        <taxon>Bacillariaceae</taxon>
        <taxon>Nitzschia</taxon>
    </lineage>
</organism>
<dbReference type="GO" id="GO:0016593">
    <property type="term" value="C:Cdc73/Paf1 complex"/>
    <property type="evidence" value="ECO:0007669"/>
    <property type="project" value="TreeGrafter"/>
</dbReference>
<dbReference type="PANTHER" id="PTHR14027">
    <property type="entry name" value="RNA POLYMERASE-ASSOCIATED PROTEIN CTR9"/>
    <property type="match status" value="1"/>
</dbReference>
<reference evidence="6" key="1">
    <citation type="journal article" date="2021" name="Sci. Rep.">
        <title>Diploid genomic architecture of Nitzschia inconspicua, an elite biomass production diatom.</title>
        <authorList>
            <person name="Oliver A."/>
            <person name="Podell S."/>
            <person name="Pinowska A."/>
            <person name="Traller J.C."/>
            <person name="Smith S.R."/>
            <person name="McClure R."/>
            <person name="Beliaev A."/>
            <person name="Bohutskyi P."/>
            <person name="Hill E.A."/>
            <person name="Rabines A."/>
            <person name="Zheng H."/>
            <person name="Allen L.Z."/>
            <person name="Kuo A."/>
            <person name="Grigoriev I.V."/>
            <person name="Allen A.E."/>
            <person name="Hazlebeck D."/>
            <person name="Allen E.E."/>
        </authorList>
    </citation>
    <scope>NUCLEOTIDE SEQUENCE</scope>
    <source>
        <strain evidence="6">Hildebrandi</strain>
    </source>
</reference>
<dbReference type="Pfam" id="PF13176">
    <property type="entry name" value="TPR_7"/>
    <property type="match status" value="1"/>
</dbReference>
<dbReference type="OrthoDB" id="343875at2759"/>
<keyword evidence="7" id="KW-1185">Reference proteome</keyword>
<protein>
    <submittedName>
        <fullName evidence="6">Tetratricopeptide repeat protein</fullName>
    </submittedName>
</protein>
<dbReference type="Pfam" id="PF13181">
    <property type="entry name" value="TPR_8"/>
    <property type="match status" value="1"/>
</dbReference>
<feature type="repeat" description="TPR" evidence="3">
    <location>
        <begin position="241"/>
        <end position="274"/>
    </location>
</feature>
<dbReference type="SMART" id="SM00028">
    <property type="entry name" value="TPR"/>
    <property type="match status" value="10"/>
</dbReference>
<feature type="repeat" description="TPR" evidence="3">
    <location>
        <begin position="434"/>
        <end position="467"/>
    </location>
</feature>
<dbReference type="GO" id="GO:0006368">
    <property type="term" value="P:transcription elongation by RNA polymerase II"/>
    <property type="evidence" value="ECO:0007669"/>
    <property type="project" value="TreeGrafter"/>
</dbReference>
<evidence type="ECO:0000256" key="1">
    <source>
        <dbReference type="ARBA" id="ARBA00022737"/>
    </source>
</evidence>
<feature type="repeat" description="TPR" evidence="3">
    <location>
        <begin position="205"/>
        <end position="238"/>
    </location>
</feature>
<feature type="coiled-coil region" evidence="4">
    <location>
        <begin position="1049"/>
        <end position="1076"/>
    </location>
</feature>
<name>A0A9K3KUL3_9STRA</name>
<comment type="caution">
    <text evidence="6">The sequence shown here is derived from an EMBL/GenBank/DDBJ whole genome shotgun (WGS) entry which is preliminary data.</text>
</comment>
<keyword evidence="4" id="KW-0175">Coiled coil</keyword>
<feature type="repeat" description="TPR" evidence="3">
    <location>
        <begin position="938"/>
        <end position="971"/>
    </location>
</feature>
<dbReference type="InterPro" id="IPR031101">
    <property type="entry name" value="Ctr9"/>
</dbReference>
<dbReference type="GO" id="GO:0000993">
    <property type="term" value="F:RNA polymerase II complex binding"/>
    <property type="evidence" value="ECO:0007669"/>
    <property type="project" value="TreeGrafter"/>
</dbReference>
<dbReference type="InterPro" id="IPR019734">
    <property type="entry name" value="TPR_rpt"/>
</dbReference>
<gene>
    <name evidence="6" type="ORF">IV203_009614</name>
</gene>
<evidence type="ECO:0000313" key="7">
    <source>
        <dbReference type="Proteomes" id="UP000693970"/>
    </source>
</evidence>
<dbReference type="GO" id="GO:0006355">
    <property type="term" value="P:regulation of DNA-templated transcription"/>
    <property type="evidence" value="ECO:0007669"/>
    <property type="project" value="InterPro"/>
</dbReference>
<dbReference type="PROSITE" id="PS50005">
    <property type="entry name" value="TPR"/>
    <property type="match status" value="4"/>
</dbReference>
<reference evidence="6" key="2">
    <citation type="submission" date="2021-04" db="EMBL/GenBank/DDBJ databases">
        <authorList>
            <person name="Podell S."/>
        </authorList>
    </citation>
    <scope>NUCLEOTIDE SEQUENCE</scope>
    <source>
        <strain evidence="6">Hildebrandi</strain>
    </source>
</reference>
<dbReference type="Proteomes" id="UP000693970">
    <property type="component" value="Unassembled WGS sequence"/>
</dbReference>
<dbReference type="PANTHER" id="PTHR14027:SF2">
    <property type="entry name" value="RNA POLYMERASE-ASSOCIATED PROTEIN CTR9 HOMOLOG"/>
    <property type="match status" value="1"/>
</dbReference>
<evidence type="ECO:0000256" key="4">
    <source>
        <dbReference type="SAM" id="Coils"/>
    </source>
</evidence>
<evidence type="ECO:0000313" key="6">
    <source>
        <dbReference type="EMBL" id="KAG7350254.1"/>
    </source>
</evidence>
<dbReference type="EMBL" id="JAGRRH010000018">
    <property type="protein sequence ID" value="KAG7350254.1"/>
    <property type="molecule type" value="Genomic_DNA"/>
</dbReference>
<proteinExistence type="predicted"/>
<dbReference type="Pfam" id="PF13432">
    <property type="entry name" value="TPR_16"/>
    <property type="match status" value="1"/>
</dbReference>
<feature type="compositionally biased region" description="Acidic residues" evidence="5">
    <location>
        <begin position="1233"/>
        <end position="1243"/>
    </location>
</feature>
<keyword evidence="2 3" id="KW-0802">TPR repeat</keyword>
<evidence type="ECO:0000256" key="3">
    <source>
        <dbReference type="PROSITE-ProRule" id="PRU00339"/>
    </source>
</evidence>
<evidence type="ECO:0000256" key="2">
    <source>
        <dbReference type="ARBA" id="ARBA00022803"/>
    </source>
</evidence>
<feature type="region of interest" description="Disordered" evidence="5">
    <location>
        <begin position="1144"/>
        <end position="1326"/>
    </location>
</feature>
<feature type="compositionally biased region" description="Basic and acidic residues" evidence="5">
    <location>
        <begin position="1144"/>
        <end position="1170"/>
    </location>
</feature>
<feature type="compositionally biased region" description="Basic and acidic residues" evidence="5">
    <location>
        <begin position="1177"/>
        <end position="1186"/>
    </location>
</feature>
<feature type="compositionally biased region" description="Acidic residues" evidence="5">
    <location>
        <begin position="1303"/>
        <end position="1313"/>
    </location>
</feature>
<feature type="compositionally biased region" description="Basic and acidic residues" evidence="5">
    <location>
        <begin position="1314"/>
        <end position="1326"/>
    </location>
</feature>
<dbReference type="Pfam" id="PF13174">
    <property type="entry name" value="TPR_6"/>
    <property type="match status" value="1"/>
</dbReference>
<keyword evidence="1" id="KW-0677">Repeat</keyword>
<sequence length="1326" mass="147268">MTTEVTVSPTHEGEVAPSSDIEALLPSSLIIPIKSSSNNKSDQFIEIFPEEIPDTPSSTLLQVLKDEDADLNVWADAAMHYIQHKQHAQDAAQILEAGCERAETGTKDDRVRIFAAAGIAHLTAAQEYAKGSDTLNTTSGGKRAEHDLREELTSKADNRFTLSSKVDNLYPMTWMGKGMLNLQAGRLEQAKFFFDTTLKECGKVLPALLGMAAVMYLEKNYKAAQNTYAEAIRLYPNKSGASTRVGFGLASYRLGQVDRAKAAFARALEMDPENVEAMVGAAVLDMMNLDETSSDFNAHMERAIKMMSMANLLDHSNAMVQNHLANHYFWKWTPIAGTVQVTHGSKIVKGSQPIPLDEGDRVRIGTDFESLVTDDGNGDDDGYDDEVDGTTFQLKDAWKGASATGLKVWKKDYDRVIALAKGAYNSTSVPEIQAESLFLLARVYHVREMMEDAKKVYDRACKLNPNLTPARFGLAQVLIYNEEYAEAAAHLQLVLGTSNTATDAIATLGLLEVKAGGKKTEGGLSNLRKAIDLDPLNPELILLEALALQQQESTYPKALERYKKAVQLLERQGKEITYDIYTNIGVLSHETRSFDDSLSAYKQALDALDEDATKRKASLENVGVEGGRIRHKDNDIFFDFIDSNIAIANPRKGEDEEGVTTLSVLNSDGRSEEDLLLKPGDDIRINGAFETEIEAIQKGDGGLVLQIKDPYKGEKTQKEKDESNMEVDEEIKETDDPKEFSVFVKRENNRLKDPVAISIAFNLARLHEAAGRTLAAIELHKAIVKRNPAYVNSYLRLACIAIDCGALNECAGWLKIAAETAPGNPEVLTLIGNLHLSLCDWAPAQQIFDGLLGRKVPNVEAYALLSMGNIYFANLDIPGRYAKHLGYAGDFYKRILQKDNANAYAANGLGSVMAEKAELFKAKEVFNRVRETTGDTIADAHLNLAHIYLAQKKHPEALQMYQSYLKRTEDGTAPITSKSRLDDKVDVLHYIAFAYFDWARQTELFNNAKAAPADERYKMAMQNLELAIIDNTSESKNSILTYNLCMTKLQAANCVLQKLTRNIRRTALEVEEALNGLQQSLETVETIAKNKAEGTKVLISTSILNDFITHCKSNIESAKSHLEDERKREDETREVQELQRTMAEMKRQEQLLEQARRKEEEARKQEERDRKARQKMRKVDDLRSVWEQEQAMAKADKEKRAQKKAPPSDMIVPDDALIEEEEEVAPSAAALFDDSDDSDEEEESGSKKPAASAEAEEKSSEDEDGKKEAAAETTQQDLFGDSSDESDEELKPSSVAKRGNNEKDDDDNDDVDEPPNKKSKVLEDSD</sequence>
<evidence type="ECO:0000256" key="5">
    <source>
        <dbReference type="SAM" id="MobiDB-lite"/>
    </source>
</evidence>
<accession>A0A9K3KUL3</accession>